<dbReference type="GO" id="GO:0003924">
    <property type="term" value="F:GTPase activity"/>
    <property type="evidence" value="ECO:0007669"/>
    <property type="project" value="InterPro"/>
</dbReference>
<dbReference type="InterPro" id="IPR050305">
    <property type="entry name" value="Small_GTPase_Rab"/>
</dbReference>
<evidence type="ECO:0000256" key="1">
    <source>
        <dbReference type="ARBA" id="ARBA00006270"/>
    </source>
</evidence>
<dbReference type="AlphaFoldDB" id="A0AAD8NMW2"/>
<sequence length="104" mass="12400">MDNRVARTFTDVTEEDQHMKWSHATKHQIHHENHNGNHEGVELELRKLEYVIPQEQIRTIKLQIWDTAGQERFCTITTAYYRGAMRIMLLFDVTNESSFNNIRN</sequence>
<dbReference type="EMBL" id="JAUHHV010000008">
    <property type="protein sequence ID" value="KAK1414572.1"/>
    <property type="molecule type" value="Genomic_DNA"/>
</dbReference>
<evidence type="ECO:0000256" key="3">
    <source>
        <dbReference type="ARBA" id="ARBA00023134"/>
    </source>
</evidence>
<evidence type="ECO:0000256" key="2">
    <source>
        <dbReference type="ARBA" id="ARBA00022741"/>
    </source>
</evidence>
<name>A0AAD8NMW2_TARER</name>
<dbReference type="GO" id="GO:0005525">
    <property type="term" value="F:GTP binding"/>
    <property type="evidence" value="ECO:0007669"/>
    <property type="project" value="UniProtKB-KW"/>
</dbReference>
<dbReference type="Pfam" id="PF00071">
    <property type="entry name" value="Ras"/>
    <property type="match status" value="1"/>
</dbReference>
<gene>
    <name evidence="4" type="ORF">QVD17_30319</name>
</gene>
<dbReference type="InterPro" id="IPR001806">
    <property type="entry name" value="Small_GTPase"/>
</dbReference>
<keyword evidence="5" id="KW-1185">Reference proteome</keyword>
<dbReference type="SMART" id="SM00175">
    <property type="entry name" value="RAB"/>
    <property type="match status" value="1"/>
</dbReference>
<accession>A0AAD8NMW2</accession>
<dbReference type="Gene3D" id="3.40.50.300">
    <property type="entry name" value="P-loop containing nucleotide triphosphate hydrolases"/>
    <property type="match status" value="1"/>
</dbReference>
<proteinExistence type="inferred from homology"/>
<protein>
    <submittedName>
        <fullName evidence="4">Uncharacterized protein</fullName>
    </submittedName>
</protein>
<comment type="similarity">
    <text evidence="1">Belongs to the small GTPase superfamily. Rab family.</text>
</comment>
<dbReference type="SUPFAM" id="SSF52540">
    <property type="entry name" value="P-loop containing nucleoside triphosphate hydrolases"/>
    <property type="match status" value="1"/>
</dbReference>
<dbReference type="InterPro" id="IPR027417">
    <property type="entry name" value="P-loop_NTPase"/>
</dbReference>
<dbReference type="PROSITE" id="PS51419">
    <property type="entry name" value="RAB"/>
    <property type="match status" value="1"/>
</dbReference>
<evidence type="ECO:0000313" key="4">
    <source>
        <dbReference type="EMBL" id="KAK1414572.1"/>
    </source>
</evidence>
<organism evidence="4 5">
    <name type="scientific">Tagetes erecta</name>
    <name type="common">African marigold</name>
    <dbReference type="NCBI Taxonomy" id="13708"/>
    <lineage>
        <taxon>Eukaryota</taxon>
        <taxon>Viridiplantae</taxon>
        <taxon>Streptophyta</taxon>
        <taxon>Embryophyta</taxon>
        <taxon>Tracheophyta</taxon>
        <taxon>Spermatophyta</taxon>
        <taxon>Magnoliopsida</taxon>
        <taxon>eudicotyledons</taxon>
        <taxon>Gunneridae</taxon>
        <taxon>Pentapetalae</taxon>
        <taxon>asterids</taxon>
        <taxon>campanulids</taxon>
        <taxon>Asterales</taxon>
        <taxon>Asteraceae</taxon>
        <taxon>Asteroideae</taxon>
        <taxon>Heliantheae alliance</taxon>
        <taxon>Tageteae</taxon>
        <taxon>Tagetes</taxon>
    </lineage>
</organism>
<dbReference type="PANTHER" id="PTHR47980">
    <property type="entry name" value="LD44762P"/>
    <property type="match status" value="1"/>
</dbReference>
<reference evidence="4" key="1">
    <citation type="journal article" date="2023" name="bioRxiv">
        <title>Improved chromosome-level genome assembly for marigold (Tagetes erecta).</title>
        <authorList>
            <person name="Jiang F."/>
            <person name="Yuan L."/>
            <person name="Wang S."/>
            <person name="Wang H."/>
            <person name="Xu D."/>
            <person name="Wang A."/>
            <person name="Fan W."/>
        </authorList>
    </citation>
    <scope>NUCLEOTIDE SEQUENCE</scope>
    <source>
        <strain evidence="4">WSJ</strain>
        <tissue evidence="4">Leaf</tissue>
    </source>
</reference>
<keyword evidence="2" id="KW-0547">Nucleotide-binding</keyword>
<comment type="caution">
    <text evidence="4">The sequence shown here is derived from an EMBL/GenBank/DDBJ whole genome shotgun (WGS) entry which is preliminary data.</text>
</comment>
<keyword evidence="3" id="KW-0342">GTP-binding</keyword>
<evidence type="ECO:0000313" key="5">
    <source>
        <dbReference type="Proteomes" id="UP001229421"/>
    </source>
</evidence>
<dbReference type="Proteomes" id="UP001229421">
    <property type="component" value="Unassembled WGS sequence"/>
</dbReference>